<reference evidence="1" key="2">
    <citation type="submission" date="2020-09" db="EMBL/GenBank/DDBJ databases">
        <authorList>
            <person name="Sun Q."/>
            <person name="Ohkuma M."/>
        </authorList>
    </citation>
    <scope>NUCLEOTIDE SEQUENCE</scope>
    <source>
        <strain evidence="1">JCM 14719</strain>
    </source>
</reference>
<protein>
    <submittedName>
        <fullName evidence="1">Uncharacterized protein</fullName>
    </submittedName>
</protein>
<dbReference type="Proteomes" id="UP000637720">
    <property type="component" value="Unassembled WGS sequence"/>
</dbReference>
<keyword evidence="2" id="KW-1185">Reference proteome</keyword>
<dbReference type="AlphaFoldDB" id="A0A8J3FA90"/>
<dbReference type="RefSeq" id="WP_157057778.1">
    <property type="nucleotide sequence ID" value="NZ_BMOF01000001.1"/>
</dbReference>
<evidence type="ECO:0000313" key="1">
    <source>
        <dbReference type="EMBL" id="GGJ91376.1"/>
    </source>
</evidence>
<dbReference type="EMBL" id="BMOF01000001">
    <property type="protein sequence ID" value="GGJ91376.1"/>
    <property type="molecule type" value="Genomic_DNA"/>
</dbReference>
<organism evidence="1 2">
    <name type="scientific">Calditerricola satsumensis</name>
    <dbReference type="NCBI Taxonomy" id="373054"/>
    <lineage>
        <taxon>Bacteria</taxon>
        <taxon>Bacillati</taxon>
        <taxon>Bacillota</taxon>
        <taxon>Bacilli</taxon>
        <taxon>Bacillales</taxon>
        <taxon>Bacillaceae</taxon>
        <taxon>Calditerricola</taxon>
    </lineage>
</organism>
<reference evidence="1" key="1">
    <citation type="journal article" date="2014" name="Int. J. Syst. Evol. Microbiol.">
        <title>Complete genome sequence of Corynebacterium casei LMG S-19264T (=DSM 44701T), isolated from a smear-ripened cheese.</title>
        <authorList>
            <consortium name="US DOE Joint Genome Institute (JGI-PGF)"/>
            <person name="Walter F."/>
            <person name="Albersmeier A."/>
            <person name="Kalinowski J."/>
            <person name="Ruckert C."/>
        </authorList>
    </citation>
    <scope>NUCLEOTIDE SEQUENCE</scope>
    <source>
        <strain evidence="1">JCM 14719</strain>
    </source>
</reference>
<proteinExistence type="predicted"/>
<comment type="caution">
    <text evidence="1">The sequence shown here is derived from an EMBL/GenBank/DDBJ whole genome shotgun (WGS) entry which is preliminary data.</text>
</comment>
<name>A0A8J3FA90_9BACI</name>
<evidence type="ECO:0000313" key="2">
    <source>
        <dbReference type="Proteomes" id="UP000637720"/>
    </source>
</evidence>
<sequence length="64" mass="7185">MLSGLFRHVSPLKLFSWLKGSNILKDTGWWRIALRVLPALGNVIASLLSLGKRLFAQIPRLGTR</sequence>
<accession>A0A8J3FA90</accession>
<gene>
    <name evidence="1" type="ORF">GCM10007043_01370</name>
</gene>